<gene>
    <name evidence="2" type="ORF">NSPZN2_10433</name>
</gene>
<reference evidence="2 3" key="1">
    <citation type="submission" date="2021-02" db="EMBL/GenBank/DDBJ databases">
        <authorList>
            <person name="Han P."/>
        </authorList>
    </citation>
    <scope>NUCLEOTIDE SEQUENCE [LARGE SCALE GENOMIC DNA]</scope>
    <source>
        <strain evidence="2">Candidatus Nitrospira sp. ZN2</strain>
    </source>
</reference>
<accession>A0ABN7KIN4</accession>
<keyword evidence="3" id="KW-1185">Reference proteome</keyword>
<protein>
    <recommendedName>
        <fullName evidence="4">Transposase</fullName>
    </recommendedName>
</protein>
<feature type="region of interest" description="Disordered" evidence="1">
    <location>
        <begin position="1"/>
        <end position="24"/>
    </location>
</feature>
<sequence length="78" mass="8717">MLTTKARRPLRTAGAGRPGGSGAQPPLHLIYMVKVGRPFLWVLRRKPNFWAGGFSCKEALADCLKILREPLRNLEMSI</sequence>
<evidence type="ECO:0000313" key="3">
    <source>
        <dbReference type="Proteomes" id="UP000675880"/>
    </source>
</evidence>
<evidence type="ECO:0000256" key="1">
    <source>
        <dbReference type="SAM" id="MobiDB-lite"/>
    </source>
</evidence>
<name>A0ABN7KIN4_9BACT</name>
<organism evidence="2 3">
    <name type="scientific">Nitrospira defluvii</name>
    <dbReference type="NCBI Taxonomy" id="330214"/>
    <lineage>
        <taxon>Bacteria</taxon>
        <taxon>Pseudomonadati</taxon>
        <taxon>Nitrospirota</taxon>
        <taxon>Nitrospiria</taxon>
        <taxon>Nitrospirales</taxon>
        <taxon>Nitrospiraceae</taxon>
        <taxon>Nitrospira</taxon>
    </lineage>
</organism>
<evidence type="ECO:0000313" key="2">
    <source>
        <dbReference type="EMBL" id="CAE6695424.1"/>
    </source>
</evidence>
<evidence type="ECO:0008006" key="4">
    <source>
        <dbReference type="Google" id="ProtNLM"/>
    </source>
</evidence>
<dbReference type="Proteomes" id="UP000675880">
    <property type="component" value="Unassembled WGS sequence"/>
</dbReference>
<dbReference type="EMBL" id="CAJNBJ010000001">
    <property type="protein sequence ID" value="CAE6695424.1"/>
    <property type="molecule type" value="Genomic_DNA"/>
</dbReference>
<comment type="caution">
    <text evidence="2">The sequence shown here is derived from an EMBL/GenBank/DDBJ whole genome shotgun (WGS) entry which is preliminary data.</text>
</comment>
<feature type="compositionally biased region" description="Basic residues" evidence="1">
    <location>
        <begin position="1"/>
        <end position="10"/>
    </location>
</feature>
<proteinExistence type="predicted"/>